<organism evidence="3 4">
    <name type="scientific">Nesidiocoris tenuis</name>
    <dbReference type="NCBI Taxonomy" id="355587"/>
    <lineage>
        <taxon>Eukaryota</taxon>
        <taxon>Metazoa</taxon>
        <taxon>Ecdysozoa</taxon>
        <taxon>Arthropoda</taxon>
        <taxon>Hexapoda</taxon>
        <taxon>Insecta</taxon>
        <taxon>Pterygota</taxon>
        <taxon>Neoptera</taxon>
        <taxon>Paraneoptera</taxon>
        <taxon>Hemiptera</taxon>
        <taxon>Heteroptera</taxon>
        <taxon>Panheteroptera</taxon>
        <taxon>Cimicomorpha</taxon>
        <taxon>Miridae</taxon>
        <taxon>Dicyphina</taxon>
        <taxon>Nesidiocoris</taxon>
    </lineage>
</organism>
<accession>A0ABN7B2F1</accession>
<evidence type="ECO:0000313" key="3">
    <source>
        <dbReference type="EMBL" id="BES97754.1"/>
    </source>
</evidence>
<keyword evidence="4" id="KW-1185">Reference proteome</keyword>
<proteinExistence type="predicted"/>
<name>A0ABN7B2F1_9HEMI</name>
<evidence type="ECO:0000256" key="1">
    <source>
        <dbReference type="SAM" id="Coils"/>
    </source>
</evidence>
<sequence length="597" mass="68566">MQETSNDEANRKDYSFSYISKNEFDSIVKHVKRERRKKQEEKVWERFLEKKQQLGAKDLQDLDKLGATADEVTANVEEAERKEMQKATELVVAKSIQQKMDVPNLQGNIQKKVDCLKSGNSPTKGSVRDRQGKSCRCKTGQPNSGNRPLPDCRLCKKIDDSAAPNLESPLDFSSFDQEYKKVQDLQDKITFTLKSIDLALGQEIVPIMDEDELARNKMRNAEFASRFKRNYHYQIDRQINEVKKLTANESWRKTNFSVLVKKFKTKYSLAVQALQSAEKHFRSTSDVGPHLWLHDFLMSVSEMVDLFFSISQSEDRDGEIAFKTSCSNLLLRLESVPTKELKQVEVKKKKTKKSNSAKREGGKDNLWMYRNPRDWKAKASELARLRLAKMNKKKAAEAAVDRGEDKTNLAPLLPENRSDLKMEVKQREGALLRRQVRSVKEDQVRTMMEILPDATDSDHEDDKQVEEPVSQPITLQTAELPIEEEQPATIPPARHPQAANVHLITVRRDDDDVTKTPNCPGDTSAFPSCPKLEATEATQFRKALQLYQRKLKWYDPKIIESIDRVTERIYEELMSGVVAEINIDHIISGLIELELRR</sequence>
<evidence type="ECO:0000256" key="2">
    <source>
        <dbReference type="SAM" id="MobiDB-lite"/>
    </source>
</evidence>
<feature type="region of interest" description="Disordered" evidence="2">
    <location>
        <begin position="116"/>
        <end position="146"/>
    </location>
</feature>
<reference evidence="3 4" key="1">
    <citation type="submission" date="2023-09" db="EMBL/GenBank/DDBJ databases">
        <title>Nesidiocoris tenuis whole genome shotgun sequence.</title>
        <authorList>
            <person name="Shibata T."/>
            <person name="Shimoda M."/>
            <person name="Kobayashi T."/>
            <person name="Uehara T."/>
        </authorList>
    </citation>
    <scope>NUCLEOTIDE SEQUENCE [LARGE SCALE GENOMIC DNA]</scope>
    <source>
        <strain evidence="3 4">Japan</strain>
    </source>
</reference>
<keyword evidence="1" id="KW-0175">Coiled coil</keyword>
<dbReference type="Proteomes" id="UP001307889">
    <property type="component" value="Chromosome 8"/>
</dbReference>
<protein>
    <submittedName>
        <fullName evidence="3">Uncharacterized protein</fullName>
    </submittedName>
</protein>
<dbReference type="EMBL" id="AP028916">
    <property type="protein sequence ID" value="BES97754.1"/>
    <property type="molecule type" value="Genomic_DNA"/>
</dbReference>
<feature type="coiled-coil region" evidence="1">
    <location>
        <begin position="62"/>
        <end position="89"/>
    </location>
</feature>
<evidence type="ECO:0000313" key="4">
    <source>
        <dbReference type="Proteomes" id="UP001307889"/>
    </source>
</evidence>
<gene>
    <name evidence="3" type="ORF">NTJ_10568</name>
</gene>